<sequence length="86" mass="9562">MCSSRQLRVEPPQVSLQSQGTHAVQPRNYKLLSEERRKEEPINAKKEETSEQSVNSPSRSTVGGKGGRVSLVRIANEIDKEGGRDE</sequence>
<evidence type="ECO:0000313" key="3">
    <source>
        <dbReference type="Proteomes" id="UP001152562"/>
    </source>
</evidence>
<accession>A0A9P0TCM2</accession>
<feature type="region of interest" description="Disordered" evidence="1">
    <location>
        <begin position="1"/>
        <end position="86"/>
    </location>
</feature>
<evidence type="ECO:0000256" key="1">
    <source>
        <dbReference type="SAM" id="MobiDB-lite"/>
    </source>
</evidence>
<evidence type="ECO:0000313" key="2">
    <source>
        <dbReference type="EMBL" id="CAH4028938.1"/>
    </source>
</evidence>
<organism evidence="2 3">
    <name type="scientific">Pieris brassicae</name>
    <name type="common">White butterfly</name>
    <name type="synonym">Large white butterfly</name>
    <dbReference type="NCBI Taxonomy" id="7116"/>
    <lineage>
        <taxon>Eukaryota</taxon>
        <taxon>Metazoa</taxon>
        <taxon>Ecdysozoa</taxon>
        <taxon>Arthropoda</taxon>
        <taxon>Hexapoda</taxon>
        <taxon>Insecta</taxon>
        <taxon>Pterygota</taxon>
        <taxon>Neoptera</taxon>
        <taxon>Endopterygota</taxon>
        <taxon>Lepidoptera</taxon>
        <taxon>Glossata</taxon>
        <taxon>Ditrysia</taxon>
        <taxon>Papilionoidea</taxon>
        <taxon>Pieridae</taxon>
        <taxon>Pierinae</taxon>
        <taxon>Pieris</taxon>
    </lineage>
</organism>
<keyword evidence="3" id="KW-1185">Reference proteome</keyword>
<dbReference type="EMBL" id="CALOZG010000005">
    <property type="protein sequence ID" value="CAH4028938.1"/>
    <property type="molecule type" value="Genomic_DNA"/>
</dbReference>
<reference evidence="2" key="1">
    <citation type="submission" date="2022-05" db="EMBL/GenBank/DDBJ databases">
        <authorList>
            <person name="Okamura Y."/>
        </authorList>
    </citation>
    <scope>NUCLEOTIDE SEQUENCE</scope>
</reference>
<name>A0A9P0TCM2_PIEBR</name>
<proteinExistence type="predicted"/>
<feature type="compositionally biased region" description="Basic and acidic residues" evidence="1">
    <location>
        <begin position="32"/>
        <end position="49"/>
    </location>
</feature>
<gene>
    <name evidence="2" type="ORF">PIBRA_LOCUS5730</name>
</gene>
<feature type="compositionally biased region" description="Basic and acidic residues" evidence="1">
    <location>
        <begin position="76"/>
        <end position="86"/>
    </location>
</feature>
<dbReference type="Proteomes" id="UP001152562">
    <property type="component" value="Unassembled WGS sequence"/>
</dbReference>
<comment type="caution">
    <text evidence="2">The sequence shown here is derived from an EMBL/GenBank/DDBJ whole genome shotgun (WGS) entry which is preliminary data.</text>
</comment>
<protein>
    <submittedName>
        <fullName evidence="2">Uncharacterized protein</fullName>
    </submittedName>
</protein>
<feature type="compositionally biased region" description="Polar residues" evidence="1">
    <location>
        <begin position="51"/>
        <end position="61"/>
    </location>
</feature>
<dbReference type="AlphaFoldDB" id="A0A9P0TCM2"/>